<reference evidence="1 2" key="1">
    <citation type="submission" date="2015-11" db="EMBL/GenBank/DDBJ databases">
        <title>Genomic analysis of 38 Legionella species identifies large and diverse effector repertoires.</title>
        <authorList>
            <person name="Burstein D."/>
            <person name="Amaro F."/>
            <person name="Zusman T."/>
            <person name="Lifshitz Z."/>
            <person name="Cohen O."/>
            <person name="Gilbert J.A."/>
            <person name="Pupko T."/>
            <person name="Shuman H.A."/>
            <person name="Segal G."/>
        </authorList>
    </citation>
    <scope>NUCLEOTIDE SEQUENCE [LARGE SCALE GENOMIC DNA]</scope>
    <source>
        <strain evidence="1 2">ATCC 700990</strain>
    </source>
</reference>
<sequence>MKDLKSGSFNEDLRILKNFHDLSLCDLERITEISNITLQSWLNHSNSEFYQKLDATTFYYIKSRVHFDLCERGSLGLRSEVRFLHTLIHDTLTSAQKELPNYKGMIEEAINANLILLAKMNEIIAPDNREKEFYEELNKEMDEQGNVIYLQF</sequence>
<name>A0A0W0T0Q7_9GAMM</name>
<accession>A0A0W0T0Q7</accession>
<protein>
    <submittedName>
        <fullName evidence="1">Uncharacterized protein</fullName>
    </submittedName>
</protein>
<evidence type="ECO:0000313" key="1">
    <source>
        <dbReference type="EMBL" id="KTC89176.1"/>
    </source>
</evidence>
<dbReference type="RefSeq" id="WP_157066451.1">
    <property type="nucleotide sequence ID" value="NZ_CAAAIU010000039.1"/>
</dbReference>
<organism evidence="1 2">
    <name type="scientific">Legionella drozanskii LLAP-1</name>
    <dbReference type="NCBI Taxonomy" id="1212489"/>
    <lineage>
        <taxon>Bacteria</taxon>
        <taxon>Pseudomonadati</taxon>
        <taxon>Pseudomonadota</taxon>
        <taxon>Gammaproteobacteria</taxon>
        <taxon>Legionellales</taxon>
        <taxon>Legionellaceae</taxon>
        <taxon>Legionella</taxon>
    </lineage>
</organism>
<comment type="caution">
    <text evidence="1">The sequence shown here is derived from an EMBL/GenBank/DDBJ whole genome shotgun (WGS) entry which is preliminary data.</text>
</comment>
<dbReference type="EMBL" id="LNXY01000010">
    <property type="protein sequence ID" value="KTC89176.1"/>
    <property type="molecule type" value="Genomic_DNA"/>
</dbReference>
<dbReference type="AlphaFoldDB" id="A0A0W0T0Q7"/>
<proteinExistence type="predicted"/>
<dbReference type="PATRIC" id="fig|1212489.4.peg.786"/>
<dbReference type="Proteomes" id="UP000054736">
    <property type="component" value="Unassembled WGS sequence"/>
</dbReference>
<evidence type="ECO:0000313" key="2">
    <source>
        <dbReference type="Proteomes" id="UP000054736"/>
    </source>
</evidence>
<keyword evidence="2" id="KW-1185">Reference proteome</keyword>
<gene>
    <name evidence="1" type="ORF">Ldro_0756</name>
</gene>